<dbReference type="AlphaFoldDB" id="A0A6A6PCN6"/>
<sequence>MISWATGPSQPPRWPANTAGERLRPEKLAPQSLWADDDTRWQVVRQNWVPKKLRRVELSTTKLVARYLRAVGLHDLTPAQAAPLPCLVRDLVQLSRMQLAQLVHETNTHMKALELEPPFTERSFASKWVKYPQYVQDDAGHFVDAQKGLQVSICGLFREHKEGQAGANGGSSNGQCRNNNSSDSTISTLSPQAHLVAKICHNLLASPANPCLANYNALVFFFSKTHASNLFDYTVDSILESHIRVNERTCHDILLEYAGRGDVARFAAFLALMRGANGGLFTASRETRISSTSQGRVIPRTVRIPDWMAKKERLVASKVLPEYDEPSEEECEERGGALYGDVDGEASEEREPRRYAFSRLIQRMNGSPMVFHAVVKGALAFLPFDDAVRTCTNMTRGDQLLWGKGELDEAAQRGIDKLPTAFGNKWGLDVGALTLFLRECAKLKRWEDGVTFWEAIKGLWQREETKEGAAGPGSLLTSMKLRLERKKTASGNANAGSPLGRSTVTEYEELKQEYLKAYAAKLLLCQRCGEGNRFEALMVKAAEEGLRREELVNAVKDLRIELEGEGEQTRRVERARGAATSKHAIPPSSGFAVELEHAAAGKTWPHSLTRMHPTYRRGWIWTVDEEEEEVGLAEAEDAAAVKRLQQHRMSMFEALLNRLGNGHSAAESKVSDGESAGEEPERDATSGAGGCGLLAFPDHPLPYRLVVVGKEAGCNGDRTLGRRTGPVKGSIDKVGCWD</sequence>
<keyword evidence="3" id="KW-1185">Reference proteome</keyword>
<dbReference type="EMBL" id="MU001672">
    <property type="protein sequence ID" value="KAF2461183.1"/>
    <property type="molecule type" value="Genomic_DNA"/>
</dbReference>
<gene>
    <name evidence="2" type="ORF">BDY21DRAFT_334587</name>
</gene>
<dbReference type="OrthoDB" id="185373at2759"/>
<evidence type="ECO:0000313" key="3">
    <source>
        <dbReference type="Proteomes" id="UP000799766"/>
    </source>
</evidence>
<accession>A0A6A6PCN6</accession>
<evidence type="ECO:0000256" key="1">
    <source>
        <dbReference type="SAM" id="MobiDB-lite"/>
    </source>
</evidence>
<organism evidence="2 3">
    <name type="scientific">Lineolata rhizophorae</name>
    <dbReference type="NCBI Taxonomy" id="578093"/>
    <lineage>
        <taxon>Eukaryota</taxon>
        <taxon>Fungi</taxon>
        <taxon>Dikarya</taxon>
        <taxon>Ascomycota</taxon>
        <taxon>Pezizomycotina</taxon>
        <taxon>Dothideomycetes</taxon>
        <taxon>Dothideomycetes incertae sedis</taxon>
        <taxon>Lineolatales</taxon>
        <taxon>Lineolataceae</taxon>
        <taxon>Lineolata</taxon>
    </lineage>
</organism>
<dbReference type="Proteomes" id="UP000799766">
    <property type="component" value="Unassembled WGS sequence"/>
</dbReference>
<name>A0A6A6PCN6_9PEZI</name>
<proteinExistence type="predicted"/>
<protein>
    <submittedName>
        <fullName evidence="2">Uncharacterized protein</fullName>
    </submittedName>
</protein>
<evidence type="ECO:0000313" key="2">
    <source>
        <dbReference type="EMBL" id="KAF2461183.1"/>
    </source>
</evidence>
<reference evidence="2" key="1">
    <citation type="journal article" date="2020" name="Stud. Mycol.">
        <title>101 Dothideomycetes genomes: a test case for predicting lifestyles and emergence of pathogens.</title>
        <authorList>
            <person name="Haridas S."/>
            <person name="Albert R."/>
            <person name="Binder M."/>
            <person name="Bloem J."/>
            <person name="Labutti K."/>
            <person name="Salamov A."/>
            <person name="Andreopoulos B."/>
            <person name="Baker S."/>
            <person name="Barry K."/>
            <person name="Bills G."/>
            <person name="Bluhm B."/>
            <person name="Cannon C."/>
            <person name="Castanera R."/>
            <person name="Culley D."/>
            <person name="Daum C."/>
            <person name="Ezra D."/>
            <person name="Gonzalez J."/>
            <person name="Henrissat B."/>
            <person name="Kuo A."/>
            <person name="Liang C."/>
            <person name="Lipzen A."/>
            <person name="Lutzoni F."/>
            <person name="Magnuson J."/>
            <person name="Mondo S."/>
            <person name="Nolan M."/>
            <person name="Ohm R."/>
            <person name="Pangilinan J."/>
            <person name="Park H.-J."/>
            <person name="Ramirez L."/>
            <person name="Alfaro M."/>
            <person name="Sun H."/>
            <person name="Tritt A."/>
            <person name="Yoshinaga Y."/>
            <person name="Zwiers L.-H."/>
            <person name="Turgeon B."/>
            <person name="Goodwin S."/>
            <person name="Spatafora J."/>
            <person name="Crous P."/>
            <person name="Grigoriev I."/>
        </authorList>
    </citation>
    <scope>NUCLEOTIDE SEQUENCE</scope>
    <source>
        <strain evidence="2">ATCC 16933</strain>
    </source>
</reference>
<feature type="region of interest" description="Disordered" evidence="1">
    <location>
        <begin position="663"/>
        <end position="689"/>
    </location>
</feature>
<feature type="region of interest" description="Disordered" evidence="1">
    <location>
        <begin position="164"/>
        <end position="183"/>
    </location>
</feature>
<feature type="region of interest" description="Disordered" evidence="1">
    <location>
        <begin position="1"/>
        <end position="22"/>
    </location>
</feature>